<comment type="caution">
    <text evidence="3">The sequence shown here is derived from an EMBL/GenBank/DDBJ whole genome shotgun (WGS) entry which is preliminary data.</text>
</comment>
<evidence type="ECO:0000313" key="3">
    <source>
        <dbReference type="EMBL" id="MBB4107859.1"/>
    </source>
</evidence>
<reference evidence="2" key="4">
    <citation type="submission" date="2024-05" db="EMBL/GenBank/DDBJ databases">
        <authorList>
            <person name="Sun Q."/>
            <person name="Zhou Y."/>
        </authorList>
    </citation>
    <scope>NUCLEOTIDE SEQUENCE</scope>
    <source>
        <strain evidence="2">CGMCC 1.15287</strain>
    </source>
</reference>
<reference evidence="5" key="2">
    <citation type="journal article" date="2019" name="Int. J. Syst. Evol. Microbiol.">
        <title>The Global Catalogue of Microorganisms (GCM) 10K type strain sequencing project: providing services to taxonomists for standard genome sequencing and annotation.</title>
        <authorList>
            <consortium name="The Broad Institute Genomics Platform"/>
            <consortium name="The Broad Institute Genome Sequencing Center for Infectious Disease"/>
            <person name="Wu L."/>
            <person name="Ma J."/>
        </authorList>
    </citation>
    <scope>NUCLEOTIDE SEQUENCE [LARGE SCALE GENOMIC DNA]</scope>
    <source>
        <strain evidence="5">CGMCC 1.15287</strain>
    </source>
</reference>
<dbReference type="EMBL" id="BMHZ01000001">
    <property type="protein sequence ID" value="GGG96583.1"/>
    <property type="molecule type" value="Genomic_DNA"/>
</dbReference>
<keyword evidence="5" id="KW-1185">Reference proteome</keyword>
<protein>
    <recommendedName>
        <fullName evidence="6">DUF3299 domain-containing protein</fullName>
    </recommendedName>
</protein>
<dbReference type="Proteomes" id="UP000642938">
    <property type="component" value="Unassembled WGS sequence"/>
</dbReference>
<evidence type="ECO:0000256" key="1">
    <source>
        <dbReference type="SAM" id="SignalP"/>
    </source>
</evidence>
<feature type="chain" id="PRO_5031132963" description="DUF3299 domain-containing protein" evidence="1">
    <location>
        <begin position="19"/>
        <end position="149"/>
    </location>
</feature>
<gene>
    <name evidence="2" type="ORF">GCM10007422_07990</name>
    <name evidence="3" type="ORF">GGQ60_001840</name>
</gene>
<dbReference type="Gene3D" id="2.40.50.870">
    <property type="entry name" value="Protein of unknown function (DUF3299)"/>
    <property type="match status" value="1"/>
</dbReference>
<dbReference type="AlphaFoldDB" id="A0A7W6P6E9"/>
<evidence type="ECO:0000313" key="2">
    <source>
        <dbReference type="EMBL" id="GGG96583.1"/>
    </source>
</evidence>
<reference evidence="2" key="1">
    <citation type="journal article" date="2014" name="Int. J. Syst. Evol. Microbiol.">
        <title>Complete genome of a new Firmicutes species belonging to the dominant human colonic microbiota ('Ruminococcus bicirculans') reveals two chromosomes and a selective capacity to utilize plant glucans.</title>
        <authorList>
            <consortium name="NISC Comparative Sequencing Program"/>
            <person name="Wegmann U."/>
            <person name="Louis P."/>
            <person name="Goesmann A."/>
            <person name="Henrissat B."/>
            <person name="Duncan S.H."/>
            <person name="Flint H.J."/>
        </authorList>
    </citation>
    <scope>NUCLEOTIDE SEQUENCE</scope>
    <source>
        <strain evidence="2">CGMCC 1.15287</strain>
    </source>
</reference>
<proteinExistence type="predicted"/>
<name>A0A7W6P6E9_9SPHI</name>
<evidence type="ECO:0000313" key="4">
    <source>
        <dbReference type="Proteomes" id="UP000532273"/>
    </source>
</evidence>
<accession>A0A7W6P6E9</accession>
<dbReference type="Proteomes" id="UP000532273">
    <property type="component" value="Unassembled WGS sequence"/>
</dbReference>
<reference evidence="3 4" key="3">
    <citation type="submission" date="2020-08" db="EMBL/GenBank/DDBJ databases">
        <title>Genomic Encyclopedia of Type Strains, Phase IV (KMG-IV): sequencing the most valuable type-strain genomes for metagenomic binning, comparative biology and taxonomic classification.</title>
        <authorList>
            <person name="Goeker M."/>
        </authorList>
    </citation>
    <scope>NUCLEOTIDE SEQUENCE [LARGE SCALE GENOMIC DNA]</scope>
    <source>
        <strain evidence="3 4">DSM 100774</strain>
    </source>
</reference>
<organism evidence="3 4">
    <name type="scientific">Pedobacter zeae</name>
    <dbReference type="NCBI Taxonomy" id="1737356"/>
    <lineage>
        <taxon>Bacteria</taxon>
        <taxon>Pseudomonadati</taxon>
        <taxon>Bacteroidota</taxon>
        <taxon>Sphingobacteriia</taxon>
        <taxon>Sphingobacteriales</taxon>
        <taxon>Sphingobacteriaceae</taxon>
        <taxon>Pedobacter</taxon>
    </lineage>
</organism>
<feature type="signal peptide" evidence="1">
    <location>
        <begin position="1"/>
        <end position="18"/>
    </location>
</feature>
<keyword evidence="1" id="KW-0732">Signal</keyword>
<sequence>MKTLYFILLLLFGNVAFSQTQKHNPNDQLRSLNWDIIGSVKFELTEKNELFPLFTESIKRFDNREFDLKGYLIPIKSGQKQQKFLLATLPINQCYFCGQNGVPVMIMIEMESPAAYSEKPIHVKGILKLEQKDASYAPPITIKNAKLIN</sequence>
<dbReference type="RefSeq" id="WP_183762548.1">
    <property type="nucleotide sequence ID" value="NZ_BMHZ01000001.1"/>
</dbReference>
<evidence type="ECO:0008006" key="6">
    <source>
        <dbReference type="Google" id="ProtNLM"/>
    </source>
</evidence>
<dbReference type="EMBL" id="JACIEF010000002">
    <property type="protein sequence ID" value="MBB4107859.1"/>
    <property type="molecule type" value="Genomic_DNA"/>
</dbReference>
<evidence type="ECO:0000313" key="5">
    <source>
        <dbReference type="Proteomes" id="UP000642938"/>
    </source>
</evidence>